<feature type="region of interest" description="Disordered" evidence="2">
    <location>
        <begin position="45"/>
        <end position="79"/>
    </location>
</feature>
<evidence type="ECO:0000313" key="3">
    <source>
        <dbReference type="EMBL" id="MDR7378984.1"/>
    </source>
</evidence>
<reference evidence="3 4" key="1">
    <citation type="submission" date="2023-07" db="EMBL/GenBank/DDBJ databases">
        <title>Sorghum-associated microbial communities from plants grown in Nebraska, USA.</title>
        <authorList>
            <person name="Schachtman D."/>
        </authorList>
    </citation>
    <scope>NUCLEOTIDE SEQUENCE [LARGE SCALE GENOMIC DNA]</scope>
    <source>
        <strain evidence="3 4">BE313</strain>
    </source>
</reference>
<keyword evidence="1" id="KW-0175">Coiled coil</keyword>
<evidence type="ECO:0000256" key="1">
    <source>
        <dbReference type="SAM" id="Coils"/>
    </source>
</evidence>
<protein>
    <submittedName>
        <fullName evidence="3">Membrane protein YccC</fullName>
    </submittedName>
</protein>
<dbReference type="Proteomes" id="UP001180487">
    <property type="component" value="Unassembled WGS sequence"/>
</dbReference>
<comment type="caution">
    <text evidence="3">The sequence shown here is derived from an EMBL/GenBank/DDBJ whole genome shotgun (WGS) entry which is preliminary data.</text>
</comment>
<gene>
    <name evidence="3" type="ORF">J2X19_003678</name>
</gene>
<proteinExistence type="predicted"/>
<dbReference type="RefSeq" id="WP_310375284.1">
    <property type="nucleotide sequence ID" value="NZ_JAVDXT010000003.1"/>
</dbReference>
<feature type="coiled-coil region" evidence="1">
    <location>
        <begin position="109"/>
        <end position="143"/>
    </location>
</feature>
<organism evidence="3 4">
    <name type="scientific">Rhodoferax ferrireducens</name>
    <dbReference type="NCBI Taxonomy" id="192843"/>
    <lineage>
        <taxon>Bacteria</taxon>
        <taxon>Pseudomonadati</taxon>
        <taxon>Pseudomonadota</taxon>
        <taxon>Betaproteobacteria</taxon>
        <taxon>Burkholderiales</taxon>
        <taxon>Comamonadaceae</taxon>
        <taxon>Rhodoferax</taxon>
    </lineage>
</organism>
<sequence>MAAVCGGLLGAASAQGIFTCTDSRGKKITSDRPIPECLDREQKELNASGTVKRSMGPVLTAQEASEQELRDKKAAEERTRINDERRRNRAMLLRYKDQAAHDAERASALTQVDAVIQTANKRMEELAQQRKALDSELEFYKNDPSKAPAHLRRRVNEFEENLVAQQRFIANQQLEKKRVNDRFDEELARLKPLWAGTVK</sequence>
<name>A0ABU2CCC6_9BURK</name>
<evidence type="ECO:0000256" key="2">
    <source>
        <dbReference type="SAM" id="MobiDB-lite"/>
    </source>
</evidence>
<keyword evidence="4" id="KW-1185">Reference proteome</keyword>
<dbReference type="EMBL" id="JAVDXT010000003">
    <property type="protein sequence ID" value="MDR7378984.1"/>
    <property type="molecule type" value="Genomic_DNA"/>
</dbReference>
<evidence type="ECO:0000313" key="4">
    <source>
        <dbReference type="Proteomes" id="UP001180487"/>
    </source>
</evidence>
<accession>A0ABU2CCC6</accession>
<feature type="compositionally biased region" description="Basic and acidic residues" evidence="2">
    <location>
        <begin position="67"/>
        <end position="79"/>
    </location>
</feature>